<name>L2GL43_VITCO</name>
<dbReference type="GeneID" id="19882310"/>
<reference evidence="2" key="1">
    <citation type="submission" date="2011-05" db="EMBL/GenBank/DDBJ databases">
        <title>The genome sequence of Vittaforma corneae strain ATCC 50505.</title>
        <authorList>
            <consortium name="The Broad Institute Genome Sequencing Platform"/>
            <person name="Cuomo C."/>
            <person name="Didier E."/>
            <person name="Bowers L."/>
            <person name="Young S.K."/>
            <person name="Zeng Q."/>
            <person name="Gargeya S."/>
            <person name="Fitzgerald M."/>
            <person name="Haas B."/>
            <person name="Abouelleil A."/>
            <person name="Alvarado L."/>
            <person name="Arachchi H.M."/>
            <person name="Berlin A."/>
            <person name="Chapman S.B."/>
            <person name="Gearin G."/>
            <person name="Goldberg J."/>
            <person name="Griggs A."/>
            <person name="Gujja S."/>
            <person name="Hansen M."/>
            <person name="Heiman D."/>
            <person name="Howarth C."/>
            <person name="Larimer J."/>
            <person name="Lui A."/>
            <person name="MacDonald P.J.P."/>
            <person name="McCowen C."/>
            <person name="Montmayeur A."/>
            <person name="Murphy C."/>
            <person name="Neiman D."/>
            <person name="Pearson M."/>
            <person name="Priest M."/>
            <person name="Roberts A."/>
            <person name="Saif S."/>
            <person name="Shea T."/>
            <person name="Sisk P."/>
            <person name="Stolte C."/>
            <person name="Sykes S."/>
            <person name="Wortman J."/>
            <person name="Nusbaum C."/>
            <person name="Birren B."/>
        </authorList>
    </citation>
    <scope>NUCLEOTIDE SEQUENCE [LARGE SCALE GENOMIC DNA]</scope>
    <source>
        <strain evidence="2">ATCC 50505</strain>
    </source>
</reference>
<dbReference type="EMBL" id="JH370145">
    <property type="protein sequence ID" value="ELA41359.1"/>
    <property type="molecule type" value="Genomic_DNA"/>
</dbReference>
<proteinExistence type="predicted"/>
<gene>
    <name evidence="1" type="ORF">VICG_01600</name>
</gene>
<dbReference type="InParanoid" id="L2GL43"/>
<dbReference type="Proteomes" id="UP000011082">
    <property type="component" value="Unassembled WGS sequence"/>
</dbReference>
<protein>
    <submittedName>
        <fullName evidence="1">Uncharacterized protein</fullName>
    </submittedName>
</protein>
<keyword evidence="2" id="KW-1185">Reference proteome</keyword>
<dbReference type="HOGENOM" id="CLU_2074972_0_0_1"/>
<dbReference type="AlphaFoldDB" id="L2GL43"/>
<sequence length="118" mass="13300">MEKQEDMKSRRPITYLEYRRHCLLNGVKPERRRVMGPFVNAEAILEKKGSRAADPAVGEVFSMLQEGGYLSRKKISEAARKMHLDENALSGIFEVCGEDISEEQFTSLFAGCTGCKEP</sequence>
<dbReference type="VEuPathDB" id="MicrosporidiaDB:VICG_01600"/>
<dbReference type="RefSeq" id="XP_007605045.1">
    <property type="nucleotide sequence ID" value="XM_007604983.1"/>
</dbReference>
<accession>L2GL43</accession>
<evidence type="ECO:0000313" key="1">
    <source>
        <dbReference type="EMBL" id="ELA41359.1"/>
    </source>
</evidence>
<organism evidence="1 2">
    <name type="scientific">Vittaforma corneae (strain ATCC 50505)</name>
    <name type="common">Microsporidian parasite</name>
    <name type="synonym">Nosema corneum</name>
    <dbReference type="NCBI Taxonomy" id="993615"/>
    <lineage>
        <taxon>Eukaryota</taxon>
        <taxon>Fungi</taxon>
        <taxon>Fungi incertae sedis</taxon>
        <taxon>Microsporidia</taxon>
        <taxon>Nosematidae</taxon>
        <taxon>Vittaforma</taxon>
    </lineage>
</organism>
<evidence type="ECO:0000313" key="2">
    <source>
        <dbReference type="Proteomes" id="UP000011082"/>
    </source>
</evidence>